<dbReference type="PANTHER" id="PTHR47870:SF2">
    <property type="entry name" value="FORMATE-DEPENDENT NITRITE REDUCTASE COMPLEX SUBUNIT NRFF"/>
    <property type="match status" value="1"/>
</dbReference>
<keyword evidence="7" id="KW-0574">Periplasm</keyword>
<comment type="subcellular location">
    <subcellularLocation>
        <location evidence="1">Periplasm</location>
    </subcellularLocation>
</comment>
<sequence length="361" mass="40605">MKRFFVLFFLLISVGAFAEMVDTFEFHDPADRARAVALAKSLRCPQCQNQNLVESNSPIAYDLRLEVYNMVNEGKTNQQIIDAMTARFGNFVNYKPPFQWNTALLWLLPAGLLLTAFGLIWNSAKANTFLPSLAGEDAQRAEGGDVLPPSAFGSSPRKQGEPRILSIRLTLFIFGLVFIVPLAYYFSLDRFTRAQQGEQAQIAQLNHQIETPEENKTEAIIGKLQDKLRQNPNHGENWIKLGDAYMQNNDFDSALICYANAEKIEGRKPTISGLMAMALYLQANQQVTSQVQQLVEEVLTQDCKEVSSLSLLAAEALKTRDYSTALDYWQQILDSGNAAVDRRAIIQKMKMVDFMQKGNMQ</sequence>
<keyword evidence="6" id="KW-0677">Repeat</keyword>
<proteinExistence type="inferred from homology"/>
<evidence type="ECO:0000256" key="11">
    <source>
        <dbReference type="RuleBase" id="RU364112"/>
    </source>
</evidence>
<comment type="similarity">
    <text evidence="2 11">Belongs to the CcmH/CycL/Ccl2/NrfF family.</text>
</comment>
<dbReference type="PANTHER" id="PTHR47870">
    <property type="entry name" value="CYTOCHROME C-TYPE BIOGENESIS PROTEIN CCMH"/>
    <property type="match status" value="1"/>
</dbReference>
<reference evidence="14 15" key="1">
    <citation type="submission" date="2010-10" db="EMBL/GenBank/DDBJ databases">
        <authorList>
            <person name="Chen C."/>
            <person name="Kittichotirat W."/>
            <person name="Asikainen S."/>
            <person name="Bumgarner R."/>
        </authorList>
    </citation>
    <scope>NUCLEOTIDE SEQUENCE [LARGE SCALE GENOMIC DNA]</scope>
    <source>
        <strain evidence="14 15">SC1083</strain>
    </source>
</reference>
<dbReference type="PROSITE" id="PS50005">
    <property type="entry name" value="TPR"/>
    <property type="match status" value="1"/>
</dbReference>
<dbReference type="NCBIfam" id="TIGR03147">
    <property type="entry name" value="cyt_nit_nrfF"/>
    <property type="match status" value="1"/>
</dbReference>
<evidence type="ECO:0000256" key="5">
    <source>
        <dbReference type="ARBA" id="ARBA00022729"/>
    </source>
</evidence>
<keyword evidence="11" id="KW-1133">Transmembrane helix</keyword>
<keyword evidence="3 11" id="KW-0349">Heme</keyword>
<evidence type="ECO:0000256" key="1">
    <source>
        <dbReference type="ARBA" id="ARBA00004418"/>
    </source>
</evidence>
<dbReference type="SMR" id="G4AAA6"/>
<dbReference type="PATRIC" id="fig|907488.3.peg.1749"/>
<feature type="repeat" description="TPR" evidence="10">
    <location>
        <begin position="235"/>
        <end position="268"/>
    </location>
</feature>
<dbReference type="EMBL" id="AEJM01000036">
    <property type="protein sequence ID" value="EGY33218.1"/>
    <property type="molecule type" value="Genomic_DNA"/>
</dbReference>
<dbReference type="CDD" id="cd16378">
    <property type="entry name" value="CcmH_N"/>
    <property type="match status" value="1"/>
</dbReference>
<keyword evidence="11" id="KW-0812">Transmembrane</keyword>
<evidence type="ECO:0000256" key="3">
    <source>
        <dbReference type="ARBA" id="ARBA00022617"/>
    </source>
</evidence>
<dbReference type="Gene3D" id="1.10.8.640">
    <property type="entry name" value="Cytochrome C biogenesis protein"/>
    <property type="match status" value="1"/>
</dbReference>
<comment type="caution">
    <text evidence="14">The sequence shown here is derived from an EMBL/GenBank/DDBJ whole genome shotgun (WGS) entry which is preliminary data.</text>
</comment>
<feature type="signal peptide" evidence="11">
    <location>
        <begin position="1"/>
        <end position="18"/>
    </location>
</feature>
<keyword evidence="8 10" id="KW-0802">TPR repeat</keyword>
<keyword evidence="11" id="KW-0472">Membrane</keyword>
<evidence type="ECO:0000256" key="2">
    <source>
        <dbReference type="ARBA" id="ARBA00010342"/>
    </source>
</evidence>
<dbReference type="FunFam" id="1.10.8.640:FF:000001">
    <property type="entry name" value="Cytochrome c-type biogenesis protein"/>
    <property type="match status" value="1"/>
</dbReference>
<accession>G4AAA6</accession>
<feature type="domain" description="CcmH/CycL/Ccl2/NrfF N-terminal" evidence="12">
    <location>
        <begin position="7"/>
        <end position="127"/>
    </location>
</feature>
<dbReference type="InterPro" id="IPR011990">
    <property type="entry name" value="TPR-like_helical_dom_sf"/>
</dbReference>
<feature type="chain" id="PRO_5011020421" description="Formate-dependent nitrite reductase complex subunit" evidence="11">
    <location>
        <begin position="19"/>
        <end position="361"/>
    </location>
</feature>
<comment type="function">
    <text evidence="11">Possible subunit of a heme lyase.</text>
</comment>
<dbReference type="InterPro" id="IPR019734">
    <property type="entry name" value="TPR_rpt"/>
</dbReference>
<keyword evidence="4 11" id="KW-0479">Metal-binding</keyword>
<evidence type="ECO:0000256" key="9">
    <source>
        <dbReference type="ARBA" id="ARBA00023004"/>
    </source>
</evidence>
<dbReference type="GO" id="GO:0042597">
    <property type="term" value="C:periplasmic space"/>
    <property type="evidence" value="ECO:0007669"/>
    <property type="project" value="UniProtKB-SubCell"/>
</dbReference>
<evidence type="ECO:0000259" key="12">
    <source>
        <dbReference type="Pfam" id="PF03918"/>
    </source>
</evidence>
<name>G4AAA6_AGGAC</name>
<evidence type="ECO:0000313" key="14">
    <source>
        <dbReference type="EMBL" id="EGY33218.1"/>
    </source>
</evidence>
<dbReference type="InterPro" id="IPR017565">
    <property type="entry name" value="For-dep_Cytc_NO2Rdtase_NrfF"/>
</dbReference>
<organism evidence="14 15">
    <name type="scientific">Aggregatibacter actinomycetemcomitans serotype e str. SC1083</name>
    <dbReference type="NCBI Taxonomy" id="907488"/>
    <lineage>
        <taxon>Bacteria</taxon>
        <taxon>Pseudomonadati</taxon>
        <taxon>Pseudomonadota</taxon>
        <taxon>Gammaproteobacteria</taxon>
        <taxon>Pasteurellales</taxon>
        <taxon>Pasteurellaceae</taxon>
        <taxon>Aggregatibacter</taxon>
    </lineage>
</organism>
<feature type="domain" description="Cytochrome c-type biogenesis protein H TPR" evidence="13">
    <location>
        <begin position="208"/>
        <end position="334"/>
    </location>
</feature>
<keyword evidence="9 11" id="KW-0408">Iron</keyword>
<dbReference type="InterPro" id="IPR051263">
    <property type="entry name" value="C-type_cytochrome_biogenesis"/>
</dbReference>
<feature type="transmembrane region" description="Helical" evidence="11">
    <location>
        <begin position="165"/>
        <end position="186"/>
    </location>
</feature>
<dbReference type="Proteomes" id="UP000005508">
    <property type="component" value="Unassembled WGS sequence"/>
</dbReference>
<evidence type="ECO:0000256" key="6">
    <source>
        <dbReference type="ARBA" id="ARBA00022737"/>
    </source>
</evidence>
<protein>
    <recommendedName>
        <fullName evidence="11">Formate-dependent nitrite reductase complex subunit</fullName>
    </recommendedName>
</protein>
<dbReference type="InterPro" id="IPR005616">
    <property type="entry name" value="CcmH/CycL/Ccl2/NrfF_N"/>
</dbReference>
<dbReference type="GO" id="GO:0046872">
    <property type="term" value="F:metal ion binding"/>
    <property type="evidence" value="ECO:0007669"/>
    <property type="project" value="UniProtKB-KW"/>
</dbReference>
<dbReference type="GO" id="GO:0005886">
    <property type="term" value="C:plasma membrane"/>
    <property type="evidence" value="ECO:0007669"/>
    <property type="project" value="TreeGrafter"/>
</dbReference>
<evidence type="ECO:0000313" key="15">
    <source>
        <dbReference type="Proteomes" id="UP000005508"/>
    </source>
</evidence>
<dbReference type="Gene3D" id="1.25.40.10">
    <property type="entry name" value="Tetratricopeptide repeat domain"/>
    <property type="match status" value="1"/>
</dbReference>
<dbReference type="InterPro" id="IPR056413">
    <property type="entry name" value="TPR_CcmH_CycH"/>
</dbReference>
<evidence type="ECO:0000256" key="7">
    <source>
        <dbReference type="ARBA" id="ARBA00022764"/>
    </source>
</evidence>
<dbReference type="Pfam" id="PF03918">
    <property type="entry name" value="CcmH"/>
    <property type="match status" value="1"/>
</dbReference>
<dbReference type="SUPFAM" id="SSF48452">
    <property type="entry name" value="TPR-like"/>
    <property type="match status" value="1"/>
</dbReference>
<keyword evidence="5 11" id="KW-0732">Signal</keyword>
<dbReference type="AlphaFoldDB" id="G4AAA6"/>
<dbReference type="Pfam" id="PF23914">
    <property type="entry name" value="TPR_CcmH_CycH"/>
    <property type="match status" value="1"/>
</dbReference>
<evidence type="ECO:0000259" key="13">
    <source>
        <dbReference type="Pfam" id="PF23914"/>
    </source>
</evidence>
<dbReference type="GO" id="GO:0017004">
    <property type="term" value="P:cytochrome complex assembly"/>
    <property type="evidence" value="ECO:0007669"/>
    <property type="project" value="UniProtKB-ARBA"/>
</dbReference>
<evidence type="ECO:0000256" key="4">
    <source>
        <dbReference type="ARBA" id="ARBA00022723"/>
    </source>
</evidence>
<evidence type="ECO:0000256" key="10">
    <source>
        <dbReference type="PROSITE-ProRule" id="PRU00339"/>
    </source>
</evidence>
<gene>
    <name evidence="14" type="ORF">SC1083_1779</name>
</gene>
<evidence type="ECO:0000256" key="8">
    <source>
        <dbReference type="ARBA" id="ARBA00022803"/>
    </source>
</evidence>
<feature type="transmembrane region" description="Helical" evidence="11">
    <location>
        <begin position="103"/>
        <end position="121"/>
    </location>
</feature>
<dbReference type="RefSeq" id="WP_005558744.1">
    <property type="nucleotide sequence ID" value="NZ_AEJM01000036.1"/>
</dbReference>
<dbReference type="InterPro" id="IPR038297">
    <property type="entry name" value="CcmH/CycL/NrfF/Ccl2_sf"/>
</dbReference>